<dbReference type="Proteomes" id="UP000287651">
    <property type="component" value="Unassembled WGS sequence"/>
</dbReference>
<accession>A0A427AH06</accession>
<dbReference type="AlphaFoldDB" id="A0A427AH06"/>
<organism evidence="2 3">
    <name type="scientific">Ensete ventricosum</name>
    <name type="common">Abyssinian banana</name>
    <name type="synonym">Musa ensete</name>
    <dbReference type="NCBI Taxonomy" id="4639"/>
    <lineage>
        <taxon>Eukaryota</taxon>
        <taxon>Viridiplantae</taxon>
        <taxon>Streptophyta</taxon>
        <taxon>Embryophyta</taxon>
        <taxon>Tracheophyta</taxon>
        <taxon>Spermatophyta</taxon>
        <taxon>Magnoliopsida</taxon>
        <taxon>Liliopsida</taxon>
        <taxon>Zingiberales</taxon>
        <taxon>Musaceae</taxon>
        <taxon>Ensete</taxon>
    </lineage>
</organism>
<dbReference type="PROSITE" id="PS50801">
    <property type="entry name" value="STAS"/>
    <property type="match status" value="1"/>
</dbReference>
<dbReference type="GO" id="GO:0007018">
    <property type="term" value="P:microtubule-based movement"/>
    <property type="evidence" value="ECO:0007669"/>
    <property type="project" value="InterPro"/>
</dbReference>
<protein>
    <recommendedName>
        <fullName evidence="1">STAS domain-containing protein</fullName>
    </recommendedName>
</protein>
<sequence length="113" mass="12353">MSLTVPGRVRVAVRLRPRNAEETIADADFADCVELQPEVLDIFLLITIAASCQVHVKRSLKGRHDADDGFPSENGTSSTLIKSFRPPIVRKSKLVVVDLAGSERIDKSGIDIL</sequence>
<proteinExistence type="predicted"/>
<evidence type="ECO:0000313" key="2">
    <source>
        <dbReference type="EMBL" id="RRT75537.1"/>
    </source>
</evidence>
<dbReference type="InterPro" id="IPR019821">
    <property type="entry name" value="Kinesin_motor_CS"/>
</dbReference>
<dbReference type="GO" id="GO:0005524">
    <property type="term" value="F:ATP binding"/>
    <property type="evidence" value="ECO:0007669"/>
    <property type="project" value="InterPro"/>
</dbReference>
<gene>
    <name evidence="2" type="ORF">B296_00026730</name>
</gene>
<evidence type="ECO:0000259" key="1">
    <source>
        <dbReference type="PROSITE" id="PS50801"/>
    </source>
</evidence>
<dbReference type="PROSITE" id="PS00411">
    <property type="entry name" value="KINESIN_MOTOR_1"/>
    <property type="match status" value="1"/>
</dbReference>
<feature type="domain" description="STAS" evidence="1">
    <location>
        <begin position="95"/>
        <end position="113"/>
    </location>
</feature>
<dbReference type="GO" id="GO:0003777">
    <property type="term" value="F:microtubule motor activity"/>
    <property type="evidence" value="ECO:0007669"/>
    <property type="project" value="InterPro"/>
</dbReference>
<dbReference type="EMBL" id="AMZH03002453">
    <property type="protein sequence ID" value="RRT75537.1"/>
    <property type="molecule type" value="Genomic_DNA"/>
</dbReference>
<reference evidence="2 3" key="1">
    <citation type="journal article" date="2014" name="Agronomy (Basel)">
        <title>A Draft Genome Sequence for Ensete ventricosum, the Drought-Tolerant Tree Against Hunger.</title>
        <authorList>
            <person name="Harrison J."/>
            <person name="Moore K.A."/>
            <person name="Paszkiewicz K."/>
            <person name="Jones T."/>
            <person name="Grant M."/>
            <person name="Ambacheew D."/>
            <person name="Muzemil S."/>
            <person name="Studholme D.J."/>
        </authorList>
    </citation>
    <scope>NUCLEOTIDE SEQUENCE [LARGE SCALE GENOMIC DNA]</scope>
</reference>
<dbReference type="InterPro" id="IPR002645">
    <property type="entry name" value="STAS_dom"/>
</dbReference>
<comment type="caution">
    <text evidence="2">The sequence shown here is derived from an EMBL/GenBank/DDBJ whole genome shotgun (WGS) entry which is preliminary data.</text>
</comment>
<name>A0A427AH06_ENSVE</name>
<evidence type="ECO:0000313" key="3">
    <source>
        <dbReference type="Proteomes" id="UP000287651"/>
    </source>
</evidence>